<evidence type="ECO:0000259" key="10">
    <source>
        <dbReference type="PROSITE" id="PS51643"/>
    </source>
</evidence>
<name>A0A2P7U145_9NEIS</name>
<dbReference type="AlphaFoldDB" id="A0A2P7U145"/>
<keyword evidence="4" id="KW-0479">Metal-binding</keyword>
<dbReference type="GO" id="GO:0016787">
    <property type="term" value="F:hydrolase activity"/>
    <property type="evidence" value="ECO:0007669"/>
    <property type="project" value="UniProtKB-KW"/>
</dbReference>
<dbReference type="InterPro" id="IPR006483">
    <property type="entry name" value="CRISPR-assoc_Cas3_HD"/>
</dbReference>
<dbReference type="InterPro" id="IPR027417">
    <property type="entry name" value="P-loop_NTPase"/>
</dbReference>
<evidence type="ECO:0000256" key="7">
    <source>
        <dbReference type="ARBA" id="ARBA00022806"/>
    </source>
</evidence>
<evidence type="ECO:0000256" key="6">
    <source>
        <dbReference type="ARBA" id="ARBA00022801"/>
    </source>
</evidence>
<dbReference type="GO" id="GO:0004386">
    <property type="term" value="F:helicase activity"/>
    <property type="evidence" value="ECO:0007669"/>
    <property type="project" value="UniProtKB-KW"/>
</dbReference>
<dbReference type="PROSITE" id="PS51643">
    <property type="entry name" value="HD_CAS3"/>
    <property type="match status" value="1"/>
</dbReference>
<dbReference type="CDD" id="cd17930">
    <property type="entry name" value="DEXHc_cas3"/>
    <property type="match status" value="1"/>
</dbReference>
<dbReference type="InterPro" id="IPR054712">
    <property type="entry name" value="Cas3-like_dom"/>
</dbReference>
<dbReference type="Gene3D" id="1.10.3210.30">
    <property type="match status" value="1"/>
</dbReference>
<accession>A0A2P7U145</accession>
<evidence type="ECO:0000256" key="1">
    <source>
        <dbReference type="ARBA" id="ARBA00006847"/>
    </source>
</evidence>
<reference evidence="11 12" key="1">
    <citation type="submission" date="2018-03" db="EMBL/GenBank/DDBJ databases">
        <title>Neisseria weixii sp. nov., isolated from the intestinal contents of Tibetan Plateau pika (Ochotona curzoniae) in Yushu, Qinghai Province, China.</title>
        <authorList>
            <person name="Gui Z."/>
        </authorList>
    </citation>
    <scope>NUCLEOTIDE SEQUENCE [LARGE SCALE GENOMIC DNA]</scope>
    <source>
        <strain evidence="11 12">ATCC 51483</strain>
    </source>
</reference>
<dbReference type="GO" id="GO:0003676">
    <property type="term" value="F:nucleic acid binding"/>
    <property type="evidence" value="ECO:0007669"/>
    <property type="project" value="InterPro"/>
</dbReference>
<dbReference type="Pfam" id="PF18019">
    <property type="entry name" value="Cas3_HD"/>
    <property type="match status" value="1"/>
</dbReference>
<feature type="domain" description="HD Cas3-type" evidence="10">
    <location>
        <begin position="45"/>
        <end position="256"/>
    </location>
</feature>
<keyword evidence="7" id="KW-0347">Helicase</keyword>
<dbReference type="InterPro" id="IPR006474">
    <property type="entry name" value="Helicase_Cas3_CRISPR-ass_core"/>
</dbReference>
<dbReference type="GO" id="GO:0004519">
    <property type="term" value="F:endonuclease activity"/>
    <property type="evidence" value="ECO:0007669"/>
    <property type="project" value="UniProtKB-KW"/>
</dbReference>
<dbReference type="OrthoDB" id="9810236at2"/>
<sequence>MNLFKIYSQIKINSYSSKFLVSFWGRNSRKEKILKTQYVAHVRKSDNAKQSVETHLLETAAIAKMLAAKLDLDLAGELLGLMHDFGKYSLKFQKYIHDVTGLLNPDLDDEESTPNGSKVDHSTAGAQWVYRELRKFGKEGQGELCGQILGLCIASHHGAGLIDCLDDEGNAIWQKRFDKADELTHLGECEQNADSVIKVQAKTLADQVLLKQMLKSLTPLLNMSKEGASHKIKIIEFYLGCFTRFLFSCLIDADRINSADFEDENRKTLRSLQESTDWQPAIDKLEKHLAAFEFRYPIDTIRQNISNACLNRASDPQGIYTLTVPTGGGKTLASLRHALHHAQKHQLDRIIYIIPYTSIIDQNAQTVRVILGDDWVLEHHSNLDPEKQSWQNKLLSENWDKPIVFTTMVQFLDAWFGGGTRGARHIHPMTNSVLIFDEIQTLPVKCVHLFCNTLNWLTQFGKSTAILCTATQPLLAESGLDKFPEDNRNKVLANGLLRLADNAEIMGENDDITQLFDKLSRVDVCLNEKAGGWSVDEAGEFLLEQFQTASSCLFIVNTKKWAAELYQYCQRHNVPSEALFHLSTNQCATHRKNLFEKMEKRLKEQLPVLCVSTQLVEAGVDISMKCVIRALAGLDSIAQAAGRCNRHGEAEGKGKVWVLNLQEPHNLKKLLPDIDMGQQQAGRVFRDFAEQDILQPGAMESYFECYFYQRSGEMVYPLKNSTSGSLLDWLGDNSQNVYAAKNDKRRQNKQYPLLMQSFKSAGQAFQAIDAPTRAVVVPYGEGEKHIITLCRECDAPKKSKEFYDSLKAIQRFSVNVFPNVWEKLESEHALYPIGNTGLYYLDERHYNKQYGLTLDETNILKFYDC</sequence>
<organism evidence="11 12">
    <name type="scientific">Neisseria iguanae</name>
    <dbReference type="NCBI Taxonomy" id="90242"/>
    <lineage>
        <taxon>Bacteria</taxon>
        <taxon>Pseudomonadati</taxon>
        <taxon>Pseudomonadota</taxon>
        <taxon>Betaproteobacteria</taxon>
        <taxon>Neisseriales</taxon>
        <taxon>Neisseriaceae</taxon>
        <taxon>Neisseria</taxon>
    </lineage>
</organism>
<proteinExistence type="inferred from homology"/>
<keyword evidence="3" id="KW-0540">Nuclease</keyword>
<dbReference type="SMART" id="SM00487">
    <property type="entry name" value="DEXDc"/>
    <property type="match status" value="1"/>
</dbReference>
<dbReference type="Pfam" id="PF00270">
    <property type="entry name" value="DEAD"/>
    <property type="match status" value="1"/>
</dbReference>
<dbReference type="Gene3D" id="3.40.50.300">
    <property type="entry name" value="P-loop containing nucleotide triphosphate hydrolases"/>
    <property type="match status" value="2"/>
</dbReference>
<keyword evidence="8" id="KW-0067">ATP-binding</keyword>
<keyword evidence="5" id="KW-0547">Nucleotide-binding</keyword>
<dbReference type="InterPro" id="IPR038257">
    <property type="entry name" value="CRISPR-assoc_Cas3_HD_sf"/>
</dbReference>
<protein>
    <submittedName>
        <fullName evidence="11">CRISPR-associated helicase/endonuclease Cas3</fullName>
    </submittedName>
</protein>
<keyword evidence="9" id="KW-0051">Antiviral defense</keyword>
<dbReference type="CDD" id="cd09641">
    <property type="entry name" value="Cas3''_I"/>
    <property type="match status" value="1"/>
</dbReference>
<dbReference type="Proteomes" id="UP000241868">
    <property type="component" value="Unassembled WGS sequence"/>
</dbReference>
<dbReference type="InterPro" id="IPR014001">
    <property type="entry name" value="Helicase_ATP-bd"/>
</dbReference>
<keyword evidence="6" id="KW-0378">Hydrolase</keyword>
<dbReference type="GO" id="GO:0046872">
    <property type="term" value="F:metal ion binding"/>
    <property type="evidence" value="ECO:0007669"/>
    <property type="project" value="UniProtKB-KW"/>
</dbReference>
<evidence type="ECO:0000256" key="2">
    <source>
        <dbReference type="ARBA" id="ARBA00009046"/>
    </source>
</evidence>
<dbReference type="Pfam" id="PF22590">
    <property type="entry name" value="Cas3-like_C_2"/>
    <property type="match status" value="1"/>
</dbReference>
<evidence type="ECO:0000256" key="5">
    <source>
        <dbReference type="ARBA" id="ARBA00022741"/>
    </source>
</evidence>
<keyword evidence="12" id="KW-1185">Reference proteome</keyword>
<dbReference type="GO" id="GO:0051607">
    <property type="term" value="P:defense response to virus"/>
    <property type="evidence" value="ECO:0007669"/>
    <property type="project" value="UniProtKB-KW"/>
</dbReference>
<evidence type="ECO:0000256" key="8">
    <source>
        <dbReference type="ARBA" id="ARBA00022840"/>
    </source>
</evidence>
<keyword evidence="11" id="KW-0255">Endonuclease</keyword>
<dbReference type="SUPFAM" id="SSF52540">
    <property type="entry name" value="P-loop containing nucleoside triphosphate hydrolases"/>
    <property type="match status" value="1"/>
</dbReference>
<comment type="similarity">
    <text evidence="2">In the central section; belongs to the CRISPR-associated helicase Cas3 family.</text>
</comment>
<evidence type="ECO:0000256" key="9">
    <source>
        <dbReference type="ARBA" id="ARBA00023118"/>
    </source>
</evidence>
<dbReference type="NCBIfam" id="TIGR01587">
    <property type="entry name" value="cas3_core"/>
    <property type="match status" value="1"/>
</dbReference>
<comment type="similarity">
    <text evidence="1">In the N-terminal section; belongs to the CRISPR-associated nuclease Cas3-HD family.</text>
</comment>
<dbReference type="NCBIfam" id="TIGR01596">
    <property type="entry name" value="cas3_HD"/>
    <property type="match status" value="1"/>
</dbReference>
<evidence type="ECO:0000256" key="3">
    <source>
        <dbReference type="ARBA" id="ARBA00022722"/>
    </source>
</evidence>
<evidence type="ECO:0000313" key="12">
    <source>
        <dbReference type="Proteomes" id="UP000241868"/>
    </source>
</evidence>
<dbReference type="EMBL" id="PXYY01000019">
    <property type="protein sequence ID" value="PSJ80687.1"/>
    <property type="molecule type" value="Genomic_DNA"/>
</dbReference>
<evidence type="ECO:0000256" key="4">
    <source>
        <dbReference type="ARBA" id="ARBA00022723"/>
    </source>
</evidence>
<gene>
    <name evidence="11" type="ORF">C7N83_04690</name>
</gene>
<dbReference type="InterPro" id="IPR011545">
    <property type="entry name" value="DEAD/DEAH_box_helicase_dom"/>
</dbReference>
<dbReference type="SUPFAM" id="SSF109604">
    <property type="entry name" value="HD-domain/PDEase-like"/>
    <property type="match status" value="1"/>
</dbReference>
<comment type="caution">
    <text evidence="11">The sequence shown here is derived from an EMBL/GenBank/DDBJ whole genome shotgun (WGS) entry which is preliminary data.</text>
</comment>
<dbReference type="GO" id="GO:0005524">
    <property type="term" value="F:ATP binding"/>
    <property type="evidence" value="ECO:0007669"/>
    <property type="project" value="UniProtKB-KW"/>
</dbReference>
<evidence type="ECO:0000313" key="11">
    <source>
        <dbReference type="EMBL" id="PSJ80687.1"/>
    </source>
</evidence>